<dbReference type="AlphaFoldDB" id="A0AAV8QT41"/>
<dbReference type="PANTHER" id="PTHR45642">
    <property type="entry name" value="GDSL ESTERASE/LIPASE EXL3"/>
    <property type="match status" value="1"/>
</dbReference>
<dbReference type="GO" id="GO:0016788">
    <property type="term" value="F:hydrolase activity, acting on ester bonds"/>
    <property type="evidence" value="ECO:0007669"/>
    <property type="project" value="InterPro"/>
</dbReference>
<evidence type="ECO:0008006" key="5">
    <source>
        <dbReference type="Google" id="ProtNLM"/>
    </source>
</evidence>
<dbReference type="Proteomes" id="UP001222027">
    <property type="component" value="Unassembled WGS sequence"/>
</dbReference>
<protein>
    <recommendedName>
        <fullName evidence="5">SGNH hydrolase-type esterase domain-containing protein</fullName>
    </recommendedName>
</protein>
<dbReference type="InterPro" id="IPR036514">
    <property type="entry name" value="SGNH_hydro_sf"/>
</dbReference>
<accession>A0AAV8QT41</accession>
<evidence type="ECO:0000313" key="4">
    <source>
        <dbReference type="Proteomes" id="UP001222027"/>
    </source>
</evidence>
<evidence type="ECO:0000256" key="2">
    <source>
        <dbReference type="SAM" id="MobiDB-lite"/>
    </source>
</evidence>
<dbReference type="Gene3D" id="3.40.50.1110">
    <property type="entry name" value="SGNH hydrolase"/>
    <property type="match status" value="1"/>
</dbReference>
<comment type="caution">
    <text evidence="3">The sequence shown here is derived from an EMBL/GenBank/DDBJ whole genome shotgun (WGS) entry which is preliminary data.</text>
</comment>
<comment type="similarity">
    <text evidence="1">Belongs to the 'GDSL' lipolytic enzyme family.</text>
</comment>
<evidence type="ECO:0000313" key="3">
    <source>
        <dbReference type="EMBL" id="KAJ8480104.1"/>
    </source>
</evidence>
<dbReference type="InterPro" id="IPR050592">
    <property type="entry name" value="GDSL_lipolytic_enzyme"/>
</dbReference>
<keyword evidence="4" id="KW-1185">Reference proteome</keyword>
<evidence type="ECO:0000256" key="1">
    <source>
        <dbReference type="ARBA" id="ARBA00008668"/>
    </source>
</evidence>
<feature type="region of interest" description="Disordered" evidence="2">
    <location>
        <begin position="37"/>
        <end position="58"/>
    </location>
</feature>
<proteinExistence type="inferred from homology"/>
<reference evidence="3 4" key="1">
    <citation type="submission" date="2022-12" db="EMBL/GenBank/DDBJ databases">
        <title>Chromosome-scale assembly of the Ensete ventricosum genome.</title>
        <authorList>
            <person name="Dussert Y."/>
            <person name="Stocks J."/>
            <person name="Wendawek A."/>
            <person name="Woldeyes F."/>
            <person name="Nichols R.A."/>
            <person name="Borrell J.S."/>
        </authorList>
    </citation>
    <scope>NUCLEOTIDE SEQUENCE [LARGE SCALE GENOMIC DNA]</scope>
    <source>
        <strain evidence="4">cv. Maze</strain>
        <tissue evidence="3">Seeds</tissue>
    </source>
</reference>
<dbReference type="InterPro" id="IPR001087">
    <property type="entry name" value="GDSL"/>
</dbReference>
<gene>
    <name evidence="3" type="ORF">OPV22_023831</name>
</gene>
<dbReference type="EMBL" id="JAQQAF010000006">
    <property type="protein sequence ID" value="KAJ8480104.1"/>
    <property type="molecule type" value="Genomic_DNA"/>
</dbReference>
<organism evidence="3 4">
    <name type="scientific">Ensete ventricosum</name>
    <name type="common">Abyssinian banana</name>
    <name type="synonym">Musa ensete</name>
    <dbReference type="NCBI Taxonomy" id="4639"/>
    <lineage>
        <taxon>Eukaryota</taxon>
        <taxon>Viridiplantae</taxon>
        <taxon>Streptophyta</taxon>
        <taxon>Embryophyta</taxon>
        <taxon>Tracheophyta</taxon>
        <taxon>Spermatophyta</taxon>
        <taxon>Magnoliopsida</taxon>
        <taxon>Liliopsida</taxon>
        <taxon>Zingiberales</taxon>
        <taxon>Musaceae</taxon>
        <taxon>Ensete</taxon>
    </lineage>
</organism>
<dbReference type="PANTHER" id="PTHR45642:SF46">
    <property type="entry name" value="OS06G0636700 PROTEIN"/>
    <property type="match status" value="1"/>
</dbReference>
<name>A0AAV8QT41_ENSVE</name>
<feature type="region of interest" description="Disordered" evidence="2">
    <location>
        <begin position="70"/>
        <end position="89"/>
    </location>
</feature>
<sequence>MSASMVEATTTTIFVAGSIGRTHGEGAAWEVKNQRSWGPPVREGATEGWQPGGGDDDGDLRCGIDRPDSRRGCGVGSQESAFLGTPGQGGRDGGLATGYMKAVVYAATRGSSLPHGRRLGRYVGKARAVHIIREAVYIISIGTNDFLENYYSYVTGRFREFKVEEFEDFLIDRAADFLTAIYTVGARKISFTGLGAMGCLPLERTTNALHGGDCIEEYNKVARDFNVKLDPSEPP</sequence>
<dbReference type="Pfam" id="PF00657">
    <property type="entry name" value="Lipase_GDSL"/>
    <property type="match status" value="1"/>
</dbReference>